<evidence type="ECO:0000313" key="2">
    <source>
        <dbReference type="Proteomes" id="UP000836841"/>
    </source>
</evidence>
<protein>
    <submittedName>
        <fullName evidence="1">Uncharacterized protein</fullName>
    </submittedName>
</protein>
<dbReference type="GO" id="GO:0000287">
    <property type="term" value="F:magnesium ion binding"/>
    <property type="evidence" value="ECO:0007669"/>
    <property type="project" value="TreeGrafter"/>
</dbReference>
<reference evidence="1 2" key="1">
    <citation type="submission" date="2022-03" db="EMBL/GenBank/DDBJ databases">
        <authorList>
            <person name="Nunn A."/>
            <person name="Chopra R."/>
            <person name="Nunn A."/>
            <person name="Contreras Garrido A."/>
        </authorList>
    </citation>
    <scope>NUCLEOTIDE SEQUENCE [LARGE SCALE GENOMIC DNA]</scope>
</reference>
<dbReference type="InterPro" id="IPR008930">
    <property type="entry name" value="Terpenoid_cyclase/PrenylTrfase"/>
</dbReference>
<keyword evidence="2" id="KW-1185">Reference proteome</keyword>
<dbReference type="AlphaFoldDB" id="A0AAU9RV33"/>
<dbReference type="PANTHER" id="PTHR31739:SF38">
    <property type="entry name" value="TERPENE SYNTHASE METAL-BINDING DOMAIN-CONTAINING PROTEIN"/>
    <property type="match status" value="1"/>
</dbReference>
<accession>A0AAU9RV33</accession>
<dbReference type="SUPFAM" id="SSF48239">
    <property type="entry name" value="Terpenoid cyclases/Protein prenyltransferases"/>
    <property type="match status" value="1"/>
</dbReference>
<dbReference type="Gene3D" id="1.50.10.160">
    <property type="match status" value="1"/>
</dbReference>
<dbReference type="GO" id="GO:0016102">
    <property type="term" value="P:diterpenoid biosynthetic process"/>
    <property type="evidence" value="ECO:0007669"/>
    <property type="project" value="TreeGrafter"/>
</dbReference>
<dbReference type="InterPro" id="IPR050148">
    <property type="entry name" value="Terpene_synthase-like"/>
</dbReference>
<organism evidence="1 2">
    <name type="scientific">Thlaspi arvense</name>
    <name type="common">Field penny-cress</name>
    <dbReference type="NCBI Taxonomy" id="13288"/>
    <lineage>
        <taxon>Eukaryota</taxon>
        <taxon>Viridiplantae</taxon>
        <taxon>Streptophyta</taxon>
        <taxon>Embryophyta</taxon>
        <taxon>Tracheophyta</taxon>
        <taxon>Spermatophyta</taxon>
        <taxon>Magnoliopsida</taxon>
        <taxon>eudicotyledons</taxon>
        <taxon>Gunneridae</taxon>
        <taxon>Pentapetalae</taxon>
        <taxon>rosids</taxon>
        <taxon>malvids</taxon>
        <taxon>Brassicales</taxon>
        <taxon>Brassicaceae</taxon>
        <taxon>Thlaspideae</taxon>
        <taxon>Thlaspi</taxon>
    </lineage>
</organism>
<dbReference type="EMBL" id="OU466858">
    <property type="protein sequence ID" value="CAH2047853.1"/>
    <property type="molecule type" value="Genomic_DNA"/>
</dbReference>
<dbReference type="GO" id="GO:0010333">
    <property type="term" value="F:terpene synthase activity"/>
    <property type="evidence" value="ECO:0007669"/>
    <property type="project" value="InterPro"/>
</dbReference>
<dbReference type="Proteomes" id="UP000836841">
    <property type="component" value="Chromosome 2"/>
</dbReference>
<name>A0AAU9RV33_THLAR</name>
<evidence type="ECO:0000313" key="1">
    <source>
        <dbReference type="EMBL" id="CAH2047853.1"/>
    </source>
</evidence>
<gene>
    <name evidence="1" type="ORF">TAV2_LOCUS7427</name>
</gene>
<proteinExistence type="predicted"/>
<dbReference type="PANTHER" id="PTHR31739">
    <property type="entry name" value="ENT-COPALYL DIPHOSPHATE SYNTHASE, CHLOROPLASTIC"/>
    <property type="match status" value="1"/>
</dbReference>
<sequence>MKFDNCYSSDIHVLAKEIKRETYELDKLNVNPYSYVSPSAYDTAWLAMIEDLNDVNAKKPMFPGCLDWILSNQNALEGLWGNHGDDNGDETLSSTLACVVALRKWNTGSLHVHKGKRYIENSTERVIRKYNNPNKDSCPRWLVLMFTGLLELAQQLGIHFLFSTRVKQMINNLFFQRQKIFHREKLVDGRCNRQPLLAYLEVLPSTLYAENQEDIIEKLDDLDGSLFQSPSATAAAFILSRNTNCLAYLQSLVQRCPNGD</sequence>